<evidence type="ECO:0000313" key="10">
    <source>
        <dbReference type="Proteomes" id="UP000230340"/>
    </source>
</evidence>
<evidence type="ECO:0000259" key="8">
    <source>
        <dbReference type="Pfam" id="PF00673"/>
    </source>
</evidence>
<name>A0A2H0XES0_UNCKA</name>
<dbReference type="GO" id="GO:0005840">
    <property type="term" value="C:ribosome"/>
    <property type="evidence" value="ECO:0007669"/>
    <property type="project" value="UniProtKB-KW"/>
</dbReference>
<evidence type="ECO:0000256" key="4">
    <source>
        <dbReference type="ARBA" id="ARBA00035245"/>
    </source>
</evidence>
<dbReference type="GO" id="GO:0019843">
    <property type="term" value="F:rRNA binding"/>
    <property type="evidence" value="ECO:0007669"/>
    <property type="project" value="UniProtKB-UniRule"/>
</dbReference>
<keyword evidence="5" id="KW-0820">tRNA-binding</keyword>
<dbReference type="Proteomes" id="UP000230340">
    <property type="component" value="Unassembled WGS sequence"/>
</dbReference>
<comment type="subunit">
    <text evidence="5">Part of the 50S ribosomal subunit; part of the 5S rRNA/L5/L18/L25 subcomplex. Contacts the 5S rRNA and the P site tRNA. Forms a bridge to the 30S subunit in the 70S ribosome.</text>
</comment>
<protein>
    <recommendedName>
        <fullName evidence="4 5">Large ribosomal subunit protein uL5</fullName>
    </recommendedName>
</protein>
<dbReference type="InterPro" id="IPR002132">
    <property type="entry name" value="Ribosomal_uL5"/>
</dbReference>
<dbReference type="Pfam" id="PF00673">
    <property type="entry name" value="Ribosomal_L5_C"/>
    <property type="match status" value="1"/>
</dbReference>
<dbReference type="FunFam" id="3.30.1440.10:FF:000001">
    <property type="entry name" value="50S ribosomal protein L5"/>
    <property type="match status" value="1"/>
</dbReference>
<dbReference type="InterPro" id="IPR022803">
    <property type="entry name" value="Ribosomal_uL5_dom_sf"/>
</dbReference>
<sequence>MNSLLERYHKEIREKLQKEMGVKNILAVPEIKKITVNMGVGRFKGEKAYREQAMMDLTNITGQKPNWRQSKKAISSFKLRKGEDVGLAATLRGARMWDFMQNLVMVVLPRIRDFRGLSPDSFDGSGNYSIGIREHTVFPTVDTGEVDKIKSLQVTICTTAKDDKKAHLLLKSLGVPFNKRKEELKEKK</sequence>
<dbReference type="InterPro" id="IPR031310">
    <property type="entry name" value="Ribosomal_uL5_N"/>
</dbReference>
<evidence type="ECO:0000256" key="2">
    <source>
        <dbReference type="ARBA" id="ARBA00022980"/>
    </source>
</evidence>
<dbReference type="GO" id="GO:0006412">
    <property type="term" value="P:translation"/>
    <property type="evidence" value="ECO:0007669"/>
    <property type="project" value="UniProtKB-UniRule"/>
</dbReference>
<evidence type="ECO:0000256" key="6">
    <source>
        <dbReference type="RuleBase" id="RU003930"/>
    </source>
</evidence>
<comment type="similarity">
    <text evidence="1 5 6">Belongs to the universal ribosomal protein uL5 family.</text>
</comment>
<evidence type="ECO:0000313" key="9">
    <source>
        <dbReference type="EMBL" id="PIS23361.1"/>
    </source>
</evidence>
<keyword evidence="2 5" id="KW-0689">Ribosomal protein</keyword>
<dbReference type="HAMAP" id="MF_01333_B">
    <property type="entry name" value="Ribosomal_uL5_B"/>
    <property type="match status" value="1"/>
</dbReference>
<dbReference type="PIRSF" id="PIRSF002161">
    <property type="entry name" value="Ribosomal_L5"/>
    <property type="match status" value="1"/>
</dbReference>
<dbReference type="Pfam" id="PF00281">
    <property type="entry name" value="Ribosomal_L5"/>
    <property type="match status" value="1"/>
</dbReference>
<comment type="caution">
    <text evidence="9">The sequence shown here is derived from an EMBL/GenBank/DDBJ whole genome shotgun (WGS) entry which is preliminary data.</text>
</comment>
<reference evidence="10" key="1">
    <citation type="submission" date="2017-09" db="EMBL/GenBank/DDBJ databases">
        <title>Depth-based differentiation of microbial function through sediment-hosted aquifers and enrichment of novel symbionts in the deep terrestrial subsurface.</title>
        <authorList>
            <person name="Probst A.J."/>
            <person name="Ladd B."/>
            <person name="Jarett J.K."/>
            <person name="Geller-Mcgrath D.E."/>
            <person name="Sieber C.M.K."/>
            <person name="Emerson J.B."/>
            <person name="Anantharaman K."/>
            <person name="Thomas B.C."/>
            <person name="Malmstrom R."/>
            <person name="Stieglmeier M."/>
            <person name="Klingl A."/>
            <person name="Woyke T."/>
            <person name="Ryan C.M."/>
            <person name="Banfield J.F."/>
        </authorList>
    </citation>
    <scope>NUCLEOTIDE SEQUENCE [LARGE SCALE GENOMIC DNA]</scope>
</reference>
<comment type="function">
    <text evidence="5">This is 1 of the proteins that bind and probably mediate the attachment of the 5S RNA into the large ribosomal subunit, where it forms part of the central protuberance. In the 70S ribosome it contacts protein S13 of the 30S subunit (bridge B1b), connecting the 2 subunits; this bridge is implicated in subunit movement. Contacts the P site tRNA; the 5S rRNA and some of its associated proteins might help stabilize positioning of ribosome-bound tRNAs.</text>
</comment>
<proteinExistence type="inferred from homology"/>
<evidence type="ECO:0000256" key="3">
    <source>
        <dbReference type="ARBA" id="ARBA00023274"/>
    </source>
</evidence>
<gene>
    <name evidence="5" type="primary">rplE</name>
    <name evidence="9" type="ORF">COT49_00745</name>
</gene>
<dbReference type="InterPro" id="IPR031309">
    <property type="entry name" value="Ribosomal_uL5_C"/>
</dbReference>
<dbReference type="EMBL" id="PEYT01000004">
    <property type="protein sequence ID" value="PIS23361.1"/>
    <property type="molecule type" value="Genomic_DNA"/>
</dbReference>
<evidence type="ECO:0000256" key="1">
    <source>
        <dbReference type="ARBA" id="ARBA00008553"/>
    </source>
</evidence>
<dbReference type="Gene3D" id="3.30.1440.10">
    <property type="match status" value="1"/>
</dbReference>
<accession>A0A2H0XES0</accession>
<dbReference type="InterPro" id="IPR020930">
    <property type="entry name" value="Ribosomal_uL5_bac-type"/>
</dbReference>
<feature type="domain" description="Large ribosomal subunit protein uL5 N-terminal" evidence="7">
    <location>
        <begin position="24"/>
        <end position="80"/>
    </location>
</feature>
<dbReference type="AlphaFoldDB" id="A0A2H0XES0"/>
<dbReference type="NCBIfam" id="NF000585">
    <property type="entry name" value="PRK00010.1"/>
    <property type="match status" value="1"/>
</dbReference>
<keyword evidence="3 5" id="KW-0687">Ribonucleoprotein</keyword>
<keyword evidence="5" id="KW-0694">RNA-binding</keyword>
<feature type="domain" description="Large ribosomal subunit protein uL5 C-terminal" evidence="8">
    <location>
        <begin position="85"/>
        <end position="177"/>
    </location>
</feature>
<organism evidence="9 10">
    <name type="scientific">candidate division WWE3 bacterium CG08_land_8_20_14_0_20_40_13</name>
    <dbReference type="NCBI Taxonomy" id="1975084"/>
    <lineage>
        <taxon>Bacteria</taxon>
        <taxon>Katanobacteria</taxon>
    </lineage>
</organism>
<evidence type="ECO:0000259" key="7">
    <source>
        <dbReference type="Pfam" id="PF00281"/>
    </source>
</evidence>
<dbReference type="SUPFAM" id="SSF55282">
    <property type="entry name" value="RL5-like"/>
    <property type="match status" value="1"/>
</dbReference>
<evidence type="ECO:0000256" key="5">
    <source>
        <dbReference type="HAMAP-Rule" id="MF_01333"/>
    </source>
</evidence>
<keyword evidence="5" id="KW-0699">rRNA-binding</keyword>
<dbReference type="GO" id="GO:0000049">
    <property type="term" value="F:tRNA binding"/>
    <property type="evidence" value="ECO:0007669"/>
    <property type="project" value="UniProtKB-UniRule"/>
</dbReference>
<dbReference type="GO" id="GO:1990904">
    <property type="term" value="C:ribonucleoprotein complex"/>
    <property type="evidence" value="ECO:0007669"/>
    <property type="project" value="UniProtKB-KW"/>
</dbReference>
<dbReference type="GO" id="GO:0003735">
    <property type="term" value="F:structural constituent of ribosome"/>
    <property type="evidence" value="ECO:0007669"/>
    <property type="project" value="InterPro"/>
</dbReference>
<dbReference type="PANTHER" id="PTHR11994">
    <property type="entry name" value="60S RIBOSOMAL PROTEIN L11-RELATED"/>
    <property type="match status" value="1"/>
</dbReference>